<dbReference type="Pfam" id="PF00005">
    <property type="entry name" value="ABC_tran"/>
    <property type="match status" value="1"/>
</dbReference>
<proteinExistence type="predicted"/>
<dbReference type="EMBL" id="CP011509">
    <property type="protein sequence ID" value="AKI98412.1"/>
    <property type="molecule type" value="Genomic_DNA"/>
</dbReference>
<evidence type="ECO:0000256" key="1">
    <source>
        <dbReference type="ARBA" id="ARBA00022741"/>
    </source>
</evidence>
<protein>
    <submittedName>
        <fullName evidence="5">ABC-2 type transport system ATP-binding protein</fullName>
    </submittedName>
    <submittedName>
        <fullName evidence="4">ABC-type multidrug transport system, ATPase component</fullName>
    </submittedName>
</protein>
<evidence type="ECO:0000313" key="6">
    <source>
        <dbReference type="Proteomes" id="UP000035579"/>
    </source>
</evidence>
<dbReference type="SUPFAM" id="SSF52540">
    <property type="entry name" value="P-loop containing nucleoside triphosphate hydrolases"/>
    <property type="match status" value="1"/>
</dbReference>
<dbReference type="InterPro" id="IPR003593">
    <property type="entry name" value="AAA+_ATPase"/>
</dbReference>
<sequence>MSRTIPEPEGGAPAVATHGLTKRYGRETALAGVDLRVPEGAVYALVGANGAGKSTTFKVLMNLERPDAGRAEVLGLDTASHGPRVRAQVGYVPEQHTPAYGWMTCGRLLRHAAAYYPAWEPAYAERLGQALGLEPHRKVSALSKGQARRLQLVLALAHRPALLLLDEPTDGLDPVVRNRTLALLAEHLADSPTTIVVSTHHLHELESLADHVGVLSAGRLVAQLPRHELQRTVRRYRVEVPERWAAPPELQAGALRRTGTGRELQWTLVGEEREVVERLSGTGARVREVTALGLEDAALAFLSEEVSR</sequence>
<gene>
    <name evidence="4" type="ORF">AA314_00039</name>
    <name evidence="5" type="ORF">ATI61_12152</name>
</gene>
<dbReference type="InterPro" id="IPR003439">
    <property type="entry name" value="ABC_transporter-like_ATP-bd"/>
</dbReference>
<dbReference type="Gene3D" id="3.40.50.300">
    <property type="entry name" value="P-loop containing nucleotide triphosphate hydrolases"/>
    <property type="match status" value="1"/>
</dbReference>
<dbReference type="EMBL" id="QUMU01000021">
    <property type="protein sequence ID" value="REG20487.1"/>
    <property type="molecule type" value="Genomic_DNA"/>
</dbReference>
<evidence type="ECO:0000259" key="3">
    <source>
        <dbReference type="PROSITE" id="PS50893"/>
    </source>
</evidence>
<dbReference type="AlphaFoldDB" id="A0AAC8PZV4"/>
<dbReference type="KEGG" id="age:AA314_00039"/>
<dbReference type="RefSeq" id="WP_053065931.1">
    <property type="nucleotide sequence ID" value="NZ_CP011509.1"/>
</dbReference>
<reference evidence="4 6" key="1">
    <citation type="submission" date="2015-05" db="EMBL/GenBank/DDBJ databases">
        <title>Genome assembly of Archangium gephyra DSM 2261.</title>
        <authorList>
            <person name="Sharma G."/>
            <person name="Subramanian S."/>
        </authorList>
    </citation>
    <scope>NUCLEOTIDE SEQUENCE [LARGE SCALE GENOMIC DNA]</scope>
    <source>
        <strain evidence="4 6">DSM 2261</strain>
    </source>
</reference>
<dbReference type="Proteomes" id="UP000256345">
    <property type="component" value="Unassembled WGS sequence"/>
</dbReference>
<evidence type="ECO:0000256" key="2">
    <source>
        <dbReference type="ARBA" id="ARBA00022840"/>
    </source>
</evidence>
<accession>A0AAC8PZV4</accession>
<dbReference type="GO" id="GO:0005524">
    <property type="term" value="F:ATP binding"/>
    <property type="evidence" value="ECO:0007669"/>
    <property type="project" value="UniProtKB-KW"/>
</dbReference>
<reference evidence="5 7" key="2">
    <citation type="submission" date="2018-08" db="EMBL/GenBank/DDBJ databases">
        <title>Genomic Encyclopedia of Archaeal and Bacterial Type Strains, Phase II (KMG-II): from individual species to whole genera.</title>
        <authorList>
            <person name="Goeker M."/>
        </authorList>
    </citation>
    <scope>NUCLEOTIDE SEQUENCE [LARGE SCALE GENOMIC DNA]</scope>
    <source>
        <strain evidence="5 7">DSM 2261</strain>
    </source>
</reference>
<keyword evidence="2 5" id="KW-0067">ATP-binding</keyword>
<dbReference type="InterPro" id="IPR027417">
    <property type="entry name" value="P-loop_NTPase"/>
</dbReference>
<dbReference type="PROSITE" id="PS00211">
    <property type="entry name" value="ABC_TRANSPORTER_1"/>
    <property type="match status" value="1"/>
</dbReference>
<keyword evidence="7" id="KW-1185">Reference proteome</keyword>
<dbReference type="GO" id="GO:0016887">
    <property type="term" value="F:ATP hydrolysis activity"/>
    <property type="evidence" value="ECO:0007669"/>
    <property type="project" value="InterPro"/>
</dbReference>
<evidence type="ECO:0000313" key="7">
    <source>
        <dbReference type="Proteomes" id="UP000256345"/>
    </source>
</evidence>
<keyword evidence="1" id="KW-0547">Nucleotide-binding</keyword>
<dbReference type="PANTHER" id="PTHR43158:SF10">
    <property type="entry name" value="ABC TRANSPORTER ATP-BINDING PROTEIN YTRB"/>
    <property type="match status" value="1"/>
</dbReference>
<organism evidence="4 6">
    <name type="scientific">Archangium gephyra</name>
    <dbReference type="NCBI Taxonomy" id="48"/>
    <lineage>
        <taxon>Bacteria</taxon>
        <taxon>Pseudomonadati</taxon>
        <taxon>Myxococcota</taxon>
        <taxon>Myxococcia</taxon>
        <taxon>Myxococcales</taxon>
        <taxon>Cystobacterineae</taxon>
        <taxon>Archangiaceae</taxon>
        <taxon>Archangium</taxon>
    </lineage>
</organism>
<evidence type="ECO:0000313" key="5">
    <source>
        <dbReference type="EMBL" id="REG20487.1"/>
    </source>
</evidence>
<feature type="domain" description="ABC transporter" evidence="3">
    <location>
        <begin position="15"/>
        <end position="242"/>
    </location>
</feature>
<dbReference type="PROSITE" id="PS50893">
    <property type="entry name" value="ABC_TRANSPORTER_2"/>
    <property type="match status" value="1"/>
</dbReference>
<dbReference type="Proteomes" id="UP000035579">
    <property type="component" value="Chromosome"/>
</dbReference>
<name>A0AAC8PZV4_9BACT</name>
<dbReference type="PANTHER" id="PTHR43158">
    <property type="entry name" value="SKFA PEPTIDE EXPORT ATP-BINDING PROTEIN SKFE"/>
    <property type="match status" value="1"/>
</dbReference>
<evidence type="ECO:0000313" key="4">
    <source>
        <dbReference type="EMBL" id="AKI98412.1"/>
    </source>
</evidence>
<dbReference type="SMART" id="SM00382">
    <property type="entry name" value="AAA"/>
    <property type="match status" value="1"/>
</dbReference>
<dbReference type="InterPro" id="IPR017871">
    <property type="entry name" value="ABC_transporter-like_CS"/>
</dbReference>
<dbReference type="CDD" id="cd03230">
    <property type="entry name" value="ABC_DR_subfamily_A"/>
    <property type="match status" value="1"/>
</dbReference>